<organism evidence="3 4">
    <name type="scientific">Batrachochytrium dendrobatidis (strain JEL423)</name>
    <dbReference type="NCBI Taxonomy" id="403673"/>
    <lineage>
        <taxon>Eukaryota</taxon>
        <taxon>Fungi</taxon>
        <taxon>Fungi incertae sedis</taxon>
        <taxon>Chytridiomycota</taxon>
        <taxon>Chytridiomycota incertae sedis</taxon>
        <taxon>Chytridiomycetes</taxon>
        <taxon>Rhizophydiales</taxon>
        <taxon>Rhizophydiales incertae sedis</taxon>
        <taxon>Batrachochytrium</taxon>
    </lineage>
</organism>
<dbReference type="InterPro" id="IPR000595">
    <property type="entry name" value="cNMP-bd_dom"/>
</dbReference>
<protein>
    <recommendedName>
        <fullName evidence="2">Cyclic nucleotide-binding domain-containing protein</fullName>
    </recommendedName>
</protein>
<dbReference type="STRING" id="403673.A0A177WUJ3"/>
<dbReference type="OrthoDB" id="417078at2759"/>
<name>A0A177WUJ3_BATDL</name>
<feature type="region of interest" description="Disordered" evidence="1">
    <location>
        <begin position="40"/>
        <end position="59"/>
    </location>
</feature>
<evidence type="ECO:0000313" key="3">
    <source>
        <dbReference type="EMBL" id="OAJ43071.1"/>
    </source>
</evidence>
<gene>
    <name evidence="3" type="ORF">BDEG_26456</name>
</gene>
<dbReference type="VEuPathDB" id="FungiDB:BDEG_26456"/>
<evidence type="ECO:0000259" key="2">
    <source>
        <dbReference type="PROSITE" id="PS50042"/>
    </source>
</evidence>
<dbReference type="PANTHER" id="PTHR23011:SF28">
    <property type="entry name" value="CYCLIC NUCLEOTIDE-BINDING DOMAIN CONTAINING PROTEIN"/>
    <property type="match status" value="1"/>
</dbReference>
<dbReference type="Proteomes" id="UP000077115">
    <property type="component" value="Unassembled WGS sequence"/>
</dbReference>
<dbReference type="AlphaFoldDB" id="A0A177WUJ3"/>
<dbReference type="PANTHER" id="PTHR23011">
    <property type="entry name" value="CYCLIC NUCLEOTIDE-BINDING DOMAIN CONTAINING PROTEIN"/>
    <property type="match status" value="1"/>
</dbReference>
<dbReference type="InterPro" id="IPR018490">
    <property type="entry name" value="cNMP-bd_dom_sf"/>
</dbReference>
<feature type="region of interest" description="Disordered" evidence="1">
    <location>
        <begin position="243"/>
        <end position="286"/>
    </location>
</feature>
<dbReference type="InterPro" id="IPR014710">
    <property type="entry name" value="RmlC-like_jellyroll"/>
</dbReference>
<proteinExistence type="predicted"/>
<feature type="compositionally biased region" description="Polar residues" evidence="1">
    <location>
        <begin position="247"/>
        <end position="259"/>
    </location>
</feature>
<dbReference type="EMBL" id="DS022309">
    <property type="protein sequence ID" value="OAJ43071.1"/>
    <property type="molecule type" value="Genomic_DNA"/>
</dbReference>
<dbReference type="SUPFAM" id="SSF51206">
    <property type="entry name" value="cAMP-binding domain-like"/>
    <property type="match status" value="2"/>
</dbReference>
<dbReference type="Gene3D" id="2.60.120.10">
    <property type="entry name" value="Jelly Rolls"/>
    <property type="match status" value="2"/>
</dbReference>
<reference evidence="3 4" key="1">
    <citation type="submission" date="2006-10" db="EMBL/GenBank/DDBJ databases">
        <title>The Genome Sequence of Batrachochytrium dendrobatidis JEL423.</title>
        <authorList>
            <consortium name="The Broad Institute Genome Sequencing Platform"/>
            <person name="Birren B."/>
            <person name="Lander E."/>
            <person name="Galagan J."/>
            <person name="Cuomo C."/>
            <person name="Devon K."/>
            <person name="Jaffe D."/>
            <person name="Butler J."/>
            <person name="Alvarez P."/>
            <person name="Gnerre S."/>
            <person name="Grabherr M."/>
            <person name="Kleber M."/>
            <person name="Mauceli E."/>
            <person name="Brockman W."/>
            <person name="Young S."/>
            <person name="LaButti K."/>
            <person name="Sykes S."/>
            <person name="DeCaprio D."/>
            <person name="Crawford M."/>
            <person name="Koehrsen M."/>
            <person name="Engels R."/>
            <person name="Montgomery P."/>
            <person name="Pearson M."/>
            <person name="Howarth C."/>
            <person name="Larson L."/>
            <person name="White J."/>
            <person name="O'Leary S."/>
            <person name="Kodira C."/>
            <person name="Zeng Q."/>
            <person name="Yandava C."/>
            <person name="Alvarado L."/>
            <person name="Longcore J."/>
            <person name="James T."/>
        </authorList>
    </citation>
    <scope>NUCLEOTIDE SEQUENCE [LARGE SCALE GENOMIC DNA]</scope>
    <source>
        <strain evidence="3 4">JEL423</strain>
    </source>
</reference>
<sequence>MTDAKAQTCLKKRWNPSDLLNLSDKLLLAGSSLSRSPSPIYSSNALHPSHSYPPLSKNTDHTNDLHITSTTKDHGAIGLDKHIVIPYPPTPTIHSTLHDSPHFKNVTCHHHNALRTHLCKCLVLDNNVGAKSHIIQPDVSDIEIDSEKLFSLTTRFLEKYRIVGPTSSSYLTPNIIGVESFPVTNQNEPFQPIESDMAQIQLHKAFMKFASQCISNGLHFQSSASKNQKPVLTSSRPIDSLLAETGTGPTSGASLTQTGPLPANKINKTPHLPKLNIKNEPSTLPSHTNKQILQKRITAVHEMSLAEADAVRDFLSVTTPFKELRAENARTLADWVLENHGKEPIWNSKAFSVKKYIMLYVKDQSAAERALLQRQRTVKSKVASIKQCAKKLDPTSEIRASTQSIHSFSRRKSNSFGEKKWSDSHQRNVFLMEHPETNQPFKKNGFERTPEDIKILFNAMRGIKAFNDLSDFILGQLCGVIKYQEYETDRAVFKQGDQGTAWYIILSGLCSVQISKTGRIEDSFSVATLGAGQTDYNRIIKFIHEKEMKEKIYFLRKVPAFSEWTTSQLRQIGQLIIWRKYAPGTVIHAQGELIDLNLDVY</sequence>
<evidence type="ECO:0000256" key="1">
    <source>
        <dbReference type="SAM" id="MobiDB-lite"/>
    </source>
</evidence>
<evidence type="ECO:0000313" key="4">
    <source>
        <dbReference type="Proteomes" id="UP000077115"/>
    </source>
</evidence>
<accession>A0A177WUJ3</accession>
<dbReference type="CDD" id="cd00038">
    <property type="entry name" value="CAP_ED"/>
    <property type="match status" value="1"/>
</dbReference>
<feature type="domain" description="Cyclic nucleotide-binding" evidence="2">
    <location>
        <begin position="465"/>
        <end position="534"/>
    </location>
</feature>
<dbReference type="PROSITE" id="PS50042">
    <property type="entry name" value="CNMP_BINDING_3"/>
    <property type="match status" value="1"/>
</dbReference>
<reference evidence="3 4" key="2">
    <citation type="submission" date="2016-05" db="EMBL/GenBank/DDBJ databases">
        <title>Lineage-specific infection strategies underlie the spectrum of fungal disease in amphibians.</title>
        <authorList>
            <person name="Cuomo C.A."/>
            <person name="Farrer R.A."/>
            <person name="James T."/>
            <person name="Longcore J."/>
            <person name="Birren B."/>
        </authorList>
    </citation>
    <scope>NUCLEOTIDE SEQUENCE [LARGE SCALE GENOMIC DNA]</scope>
    <source>
        <strain evidence="3 4">JEL423</strain>
    </source>
</reference>